<dbReference type="Proteomes" id="UP001164459">
    <property type="component" value="Chromosome"/>
</dbReference>
<protein>
    <submittedName>
        <fullName evidence="2">Uncharacterized protein</fullName>
    </submittedName>
</protein>
<reference evidence="2" key="1">
    <citation type="submission" date="2022-11" db="EMBL/GenBank/DDBJ databases">
        <title>Minimal conservation of predation-associated metabolite biosynthetic gene clusters underscores biosynthetic potential of Myxococcota including descriptions for ten novel species: Archangium lansinium sp. nov., Myxococcus landrumus sp. nov., Nannocystis bai.</title>
        <authorList>
            <person name="Ahearne A."/>
            <person name="Stevens C."/>
            <person name="Dowd S."/>
        </authorList>
    </citation>
    <scope>NUCLEOTIDE SEQUENCE</scope>
    <source>
        <strain evidence="2">Fl3</strain>
    </source>
</reference>
<proteinExistence type="predicted"/>
<evidence type="ECO:0000313" key="2">
    <source>
        <dbReference type="EMBL" id="WAS94823.1"/>
    </source>
</evidence>
<feature type="region of interest" description="Disordered" evidence="1">
    <location>
        <begin position="1"/>
        <end position="21"/>
    </location>
</feature>
<dbReference type="RefSeq" id="WP_269037158.1">
    <property type="nucleotide sequence ID" value="NZ_CP114040.1"/>
</dbReference>
<dbReference type="EMBL" id="CP114040">
    <property type="protein sequence ID" value="WAS94823.1"/>
    <property type="molecule type" value="Genomic_DNA"/>
</dbReference>
<sequence>MDSREKDQQDYVKQLPHTQRNVLEAQRDLELQKAKQKRQEAENAADEVYDAAMAEKEKAVKKAALEEARALAVRDTALKQNQVAYDTSLNASEPKVCSSQVKEAKKEMFKTQREKDNAQANAEYDLEVLKQKNAVQAAEAALKTAGDTKQLAFTKAKGIESVDKLQAEYNYRKAISEALEKLCK</sequence>
<organism evidence="2 3">
    <name type="scientific">Nannocystis punicea</name>
    <dbReference type="NCBI Taxonomy" id="2995304"/>
    <lineage>
        <taxon>Bacteria</taxon>
        <taxon>Pseudomonadati</taxon>
        <taxon>Myxococcota</taxon>
        <taxon>Polyangia</taxon>
        <taxon>Nannocystales</taxon>
        <taxon>Nannocystaceae</taxon>
        <taxon>Nannocystis</taxon>
    </lineage>
</organism>
<evidence type="ECO:0000313" key="3">
    <source>
        <dbReference type="Proteomes" id="UP001164459"/>
    </source>
</evidence>
<keyword evidence="3" id="KW-1185">Reference proteome</keyword>
<gene>
    <name evidence="2" type="ORF">O0S08_01570</name>
</gene>
<evidence type="ECO:0000256" key="1">
    <source>
        <dbReference type="SAM" id="MobiDB-lite"/>
    </source>
</evidence>
<name>A0ABY7H6D1_9BACT</name>
<feature type="compositionally biased region" description="Basic and acidic residues" evidence="1">
    <location>
        <begin position="1"/>
        <end position="10"/>
    </location>
</feature>
<accession>A0ABY7H6D1</accession>